<proteinExistence type="predicted"/>
<gene>
    <name evidence="2" type="ORF">ACFSKO_10285</name>
</gene>
<evidence type="ECO:0008006" key="4">
    <source>
        <dbReference type="Google" id="ProtNLM"/>
    </source>
</evidence>
<dbReference type="EMBL" id="JBHUII010000004">
    <property type="protein sequence ID" value="MFD2206003.1"/>
    <property type="molecule type" value="Genomic_DNA"/>
</dbReference>
<feature type="transmembrane region" description="Helical" evidence="1">
    <location>
        <begin position="130"/>
        <end position="152"/>
    </location>
</feature>
<feature type="transmembrane region" description="Helical" evidence="1">
    <location>
        <begin position="43"/>
        <end position="60"/>
    </location>
</feature>
<feature type="transmembrane region" description="Helical" evidence="1">
    <location>
        <begin position="72"/>
        <end position="94"/>
    </location>
</feature>
<dbReference type="RefSeq" id="WP_380251164.1">
    <property type="nucleotide sequence ID" value="NZ_JBHUII010000004.1"/>
</dbReference>
<protein>
    <recommendedName>
        <fullName evidence="4">DUF202 domain-containing protein</fullName>
    </recommendedName>
</protein>
<keyword evidence="1" id="KW-0472">Membrane</keyword>
<organism evidence="2 3">
    <name type="scientific">Kiloniella antarctica</name>
    <dbReference type="NCBI Taxonomy" id="1550907"/>
    <lineage>
        <taxon>Bacteria</taxon>
        <taxon>Pseudomonadati</taxon>
        <taxon>Pseudomonadota</taxon>
        <taxon>Alphaproteobacteria</taxon>
        <taxon>Rhodospirillales</taxon>
        <taxon>Kiloniellaceae</taxon>
        <taxon>Kiloniella</taxon>
    </lineage>
</organism>
<dbReference type="Proteomes" id="UP001597294">
    <property type="component" value="Unassembled WGS sequence"/>
</dbReference>
<comment type="caution">
    <text evidence="2">The sequence shown here is derived from an EMBL/GenBank/DDBJ whole genome shotgun (WGS) entry which is preliminary data.</text>
</comment>
<evidence type="ECO:0000256" key="1">
    <source>
        <dbReference type="SAM" id="Phobius"/>
    </source>
</evidence>
<evidence type="ECO:0000313" key="3">
    <source>
        <dbReference type="Proteomes" id="UP001597294"/>
    </source>
</evidence>
<keyword evidence="1" id="KW-1133">Transmembrane helix</keyword>
<name>A0ABW5BIR7_9PROT</name>
<reference evidence="3" key="1">
    <citation type="journal article" date="2019" name="Int. J. Syst. Evol. Microbiol.">
        <title>The Global Catalogue of Microorganisms (GCM) 10K type strain sequencing project: providing services to taxonomists for standard genome sequencing and annotation.</title>
        <authorList>
            <consortium name="The Broad Institute Genomics Platform"/>
            <consortium name="The Broad Institute Genome Sequencing Center for Infectious Disease"/>
            <person name="Wu L."/>
            <person name="Ma J."/>
        </authorList>
    </citation>
    <scope>NUCLEOTIDE SEQUENCE [LARGE SCALE GENOMIC DNA]</scope>
    <source>
        <strain evidence="3">CGMCC 4.7192</strain>
    </source>
</reference>
<evidence type="ECO:0000313" key="2">
    <source>
        <dbReference type="EMBL" id="MFD2206003.1"/>
    </source>
</evidence>
<accession>A0ABW5BIR7</accession>
<keyword evidence="1" id="KW-0812">Transmembrane</keyword>
<keyword evidence="3" id="KW-1185">Reference proteome</keyword>
<sequence length="156" mass="18123">MAAAHDDGFEHIESSLDDLSHAEYLMLYHEAGENLLFAKRQQWMALAYLSMAFVGIYLLAKANPYDPKFLNYLTVCSFILTIFAIAVVIFLQFWQINEKRILRNISSGLSNSFQRLRSLKSRNESNAHRYIMLFMLMAYILMAQIAMLRALWNITN</sequence>